<evidence type="ECO:0000313" key="1">
    <source>
        <dbReference type="EMBL" id="TQE08547.1"/>
    </source>
</evidence>
<proteinExistence type="predicted"/>
<evidence type="ECO:0000313" key="2">
    <source>
        <dbReference type="Proteomes" id="UP000315295"/>
    </source>
</evidence>
<reference evidence="1 2" key="1">
    <citation type="journal article" date="2019" name="G3 (Bethesda)">
        <title>Sequencing of a Wild Apple (Malus baccata) Genome Unravels the Differences Between Cultivated and Wild Apple Species Regarding Disease Resistance and Cold Tolerance.</title>
        <authorList>
            <person name="Chen X."/>
        </authorList>
    </citation>
    <scope>NUCLEOTIDE SEQUENCE [LARGE SCALE GENOMIC DNA]</scope>
    <source>
        <strain evidence="2">cv. Shandingzi</strain>
        <tissue evidence="1">Leaves</tissue>
    </source>
</reference>
<dbReference type="EMBL" id="VIEB01000070">
    <property type="protein sequence ID" value="TQE08547.1"/>
    <property type="molecule type" value="Genomic_DNA"/>
</dbReference>
<keyword evidence="2" id="KW-1185">Reference proteome</keyword>
<protein>
    <submittedName>
        <fullName evidence="1">Uncharacterized protein</fullName>
    </submittedName>
</protein>
<dbReference type="Proteomes" id="UP000315295">
    <property type="component" value="Unassembled WGS sequence"/>
</dbReference>
<organism evidence="1 2">
    <name type="scientific">Malus baccata</name>
    <name type="common">Siberian crab apple</name>
    <name type="synonym">Pyrus baccata</name>
    <dbReference type="NCBI Taxonomy" id="106549"/>
    <lineage>
        <taxon>Eukaryota</taxon>
        <taxon>Viridiplantae</taxon>
        <taxon>Streptophyta</taxon>
        <taxon>Embryophyta</taxon>
        <taxon>Tracheophyta</taxon>
        <taxon>Spermatophyta</taxon>
        <taxon>Magnoliopsida</taxon>
        <taxon>eudicotyledons</taxon>
        <taxon>Gunneridae</taxon>
        <taxon>Pentapetalae</taxon>
        <taxon>rosids</taxon>
        <taxon>fabids</taxon>
        <taxon>Rosales</taxon>
        <taxon>Rosaceae</taxon>
        <taxon>Amygdaloideae</taxon>
        <taxon>Maleae</taxon>
        <taxon>Malus</taxon>
    </lineage>
</organism>
<sequence>MSIYLFVEKLEKLCDPMLRLQLEENKGILGQFSKVKKIERAFELKRKELQHGRSKLKKMCHENSKEMANCLQLAVNQIQVNASSVHLEKQLTVVIFCFSQALHVTWMFALFDLQFPFLGGA</sequence>
<comment type="caution">
    <text evidence="1">The sequence shown here is derived from an EMBL/GenBank/DDBJ whole genome shotgun (WGS) entry which is preliminary data.</text>
</comment>
<name>A0A540NBX3_MALBA</name>
<dbReference type="AlphaFoldDB" id="A0A540NBX3"/>
<accession>A0A540NBX3</accession>
<gene>
    <name evidence="1" type="ORF">C1H46_005853</name>
</gene>